<comment type="cofactor">
    <cofactor evidence="2">
        <name>[4Fe-4S] cluster</name>
        <dbReference type="ChEBI" id="CHEBI:49883"/>
    </cofactor>
</comment>
<dbReference type="Pfam" id="PF00730">
    <property type="entry name" value="HhH-GPD"/>
    <property type="match status" value="1"/>
</dbReference>
<dbReference type="GO" id="GO:0046872">
    <property type="term" value="F:metal ion binding"/>
    <property type="evidence" value="ECO:0007669"/>
    <property type="project" value="UniProtKB-KW"/>
</dbReference>
<dbReference type="InterPro" id="IPR023170">
    <property type="entry name" value="HhH_base_excis_C"/>
</dbReference>
<comment type="function">
    <text evidence="16">Involved in oxidative DNA damage repair. Initiates repair of A*oxoG to C*G by removing the inappropriately paired adenine base from the DNA backbone. Possesses both adenine and 2-OH-A DNA glycosylase activities.</text>
</comment>
<dbReference type="Gene3D" id="1.10.1670.10">
    <property type="entry name" value="Helix-hairpin-Helix base-excision DNA repair enzymes (C-terminal)"/>
    <property type="match status" value="1"/>
</dbReference>
<keyword evidence="9" id="KW-0227">DNA damage</keyword>
<evidence type="ECO:0000256" key="11">
    <source>
        <dbReference type="ARBA" id="ARBA00023004"/>
    </source>
</evidence>
<dbReference type="GO" id="GO:0032357">
    <property type="term" value="F:oxidized purine DNA binding"/>
    <property type="evidence" value="ECO:0007669"/>
    <property type="project" value="TreeGrafter"/>
</dbReference>
<dbReference type="Pfam" id="PF11210">
    <property type="entry name" value="DUF2996"/>
    <property type="match status" value="1"/>
</dbReference>
<accession>A0A5C7HF89</accession>
<evidence type="ECO:0000256" key="9">
    <source>
        <dbReference type="ARBA" id="ARBA00022763"/>
    </source>
</evidence>
<evidence type="ECO:0000256" key="6">
    <source>
        <dbReference type="ARBA" id="ARBA00022023"/>
    </source>
</evidence>
<keyword evidence="8" id="KW-0479">Metal-binding</keyword>
<dbReference type="Proteomes" id="UP000323000">
    <property type="component" value="Chromosome 9"/>
</dbReference>
<comment type="catalytic activity">
    <reaction evidence="1">
        <text>Hydrolyzes free adenine bases from 7,8-dihydro-8-oxoguanine:adenine mismatched double-stranded DNA, leaving an apurinic site.</text>
        <dbReference type="EC" id="3.2.2.31"/>
    </reaction>
</comment>
<dbReference type="EMBL" id="VAHF01000009">
    <property type="protein sequence ID" value="TXG55611.1"/>
    <property type="molecule type" value="Genomic_DNA"/>
</dbReference>
<evidence type="ECO:0000256" key="4">
    <source>
        <dbReference type="ARBA" id="ARBA00008343"/>
    </source>
</evidence>
<dbReference type="GO" id="GO:0035485">
    <property type="term" value="F:adenine/guanine mispair binding"/>
    <property type="evidence" value="ECO:0007669"/>
    <property type="project" value="TreeGrafter"/>
</dbReference>
<dbReference type="SUPFAM" id="SSF55811">
    <property type="entry name" value="Nudix"/>
    <property type="match status" value="1"/>
</dbReference>
<name>A0A5C7HF89_9ROSI</name>
<keyword evidence="12" id="KW-0411">Iron-sulfur</keyword>
<dbReference type="FunFam" id="3.90.79.10:FF:000026">
    <property type="entry name" value="Adenine DNA glycosylase"/>
    <property type="match status" value="1"/>
</dbReference>
<feature type="compositionally biased region" description="Basic and acidic residues" evidence="18">
    <location>
        <begin position="577"/>
        <end position="593"/>
    </location>
</feature>
<dbReference type="EC" id="3.2.2.31" evidence="5"/>
<keyword evidence="13" id="KW-0234">DNA repair</keyword>
<keyword evidence="21" id="KW-1185">Reference proteome</keyword>
<dbReference type="GO" id="GO:0006298">
    <property type="term" value="P:mismatch repair"/>
    <property type="evidence" value="ECO:0007669"/>
    <property type="project" value="TreeGrafter"/>
</dbReference>
<dbReference type="GO" id="GO:0006284">
    <property type="term" value="P:base-excision repair"/>
    <property type="evidence" value="ECO:0007669"/>
    <property type="project" value="InterPro"/>
</dbReference>
<dbReference type="GO" id="GO:0000701">
    <property type="term" value="F:purine-specific mismatch base pair DNA N-glycosylase activity"/>
    <property type="evidence" value="ECO:0007669"/>
    <property type="project" value="UniProtKB-EC"/>
</dbReference>
<evidence type="ECO:0000313" key="21">
    <source>
        <dbReference type="Proteomes" id="UP000323000"/>
    </source>
</evidence>
<dbReference type="AlphaFoldDB" id="A0A5C7HF89"/>
<dbReference type="CDD" id="cd03431">
    <property type="entry name" value="NUDIX_DNA_Glycosylase_C-MutY"/>
    <property type="match status" value="1"/>
</dbReference>
<dbReference type="PANTHER" id="PTHR42944">
    <property type="entry name" value="ADENINE DNA GLYCOSYLASE"/>
    <property type="match status" value="1"/>
</dbReference>
<dbReference type="PANTHER" id="PTHR42944:SF1">
    <property type="entry name" value="ADENINE DNA GLYCOSYLASE"/>
    <property type="match status" value="1"/>
</dbReference>
<feature type="domain" description="HhH-GPD" evidence="19">
    <location>
        <begin position="137"/>
        <end position="287"/>
    </location>
</feature>
<keyword evidence="11" id="KW-0408">Iron</keyword>
<evidence type="ECO:0000256" key="16">
    <source>
        <dbReference type="ARBA" id="ARBA00058024"/>
    </source>
</evidence>
<evidence type="ECO:0000256" key="1">
    <source>
        <dbReference type="ARBA" id="ARBA00000843"/>
    </source>
</evidence>
<evidence type="ECO:0000256" key="10">
    <source>
        <dbReference type="ARBA" id="ARBA00022801"/>
    </source>
</evidence>
<proteinExistence type="inferred from homology"/>
<evidence type="ECO:0000313" key="20">
    <source>
        <dbReference type="EMBL" id="TXG55611.1"/>
    </source>
</evidence>
<keyword evidence="15" id="KW-0326">Glycosidase</keyword>
<dbReference type="GO" id="GO:0005634">
    <property type="term" value="C:nucleus"/>
    <property type="evidence" value="ECO:0007669"/>
    <property type="project" value="UniProtKB-SubCell"/>
</dbReference>
<feature type="region of interest" description="Disordered" evidence="18">
    <location>
        <begin position="574"/>
        <end position="608"/>
    </location>
</feature>
<evidence type="ECO:0000256" key="2">
    <source>
        <dbReference type="ARBA" id="ARBA00001966"/>
    </source>
</evidence>
<evidence type="ECO:0000256" key="17">
    <source>
        <dbReference type="ARBA" id="ARBA00081502"/>
    </source>
</evidence>
<evidence type="ECO:0000256" key="14">
    <source>
        <dbReference type="ARBA" id="ARBA00023242"/>
    </source>
</evidence>
<evidence type="ECO:0000256" key="15">
    <source>
        <dbReference type="ARBA" id="ARBA00023295"/>
    </source>
</evidence>
<evidence type="ECO:0000256" key="13">
    <source>
        <dbReference type="ARBA" id="ARBA00023204"/>
    </source>
</evidence>
<sequence length="717" mass="79814">MTSLVWSHKPLLGPYLLSRELEIFSKLVSCRSLLGTHNYRSSIPAMDESAKKRQTRKKNKKRQPPEEKTTLTLLITDPEEDIEDLFSEKEVKQIRVSLLEWYDENQRELPWRQRSGSKSDGGDEEKRAYGVWVSEIMLQQTRVQTVIEYYNRWMKKWPTIHHLSQASLEEVNEMWAGLGYYRRARFLLEGAKMIVDGGGGFPNIVSALLKVPGIGNYTAGAIASIAFNEAVPVVDGNVIRVLARLKAISANPKDSLTIKKFWKLAAQLVDPCQPGDFNQSLMELGATVCTPLNPSCASCPVSGQCRALSMSKHDSSVLVTDYPIKVEKTKQRHDISAACVVEILGGQDGSEINQPDSRFLLVKRPDEGLLAGLWEFPSVMLNEEVDLTRRRKEVDCFLKKSFSLDSKKNCSIVSREDVGEFVHIFSHIRLKVYVELLVLRLKGGMNDWLEKQNKGTMVWKCVDNEALSNMGLTSGVRKVYTMVEKFKQKGSTTNSIPSRKRTSLKKLRFEMAASLGGRAVGVSSFPSSSYLGRHVKATSSSSSSAFSMQMVSKSATSRGCIACSAVQETSTSAVAADKQEVNTAEKAEEKEAPPAKPKPSAKAPVKPLPQLMEEEVIPSLKATLETQKELSDIELSFQDNKLEGSFTKNSIGYSFWAFFPTGVLTGPKGFSLSSYGQGASTVEPFLVDEKKITARHVVFWVEKRLAAQGIIPVWKKE</sequence>
<dbReference type="InterPro" id="IPR044298">
    <property type="entry name" value="MIG/MutY"/>
</dbReference>
<reference evidence="21" key="1">
    <citation type="journal article" date="2019" name="Gigascience">
        <title>De novo genome assembly of the endangered Acer yangbiense, a plant species with extremely small populations endemic to Yunnan Province, China.</title>
        <authorList>
            <person name="Yang J."/>
            <person name="Wariss H.M."/>
            <person name="Tao L."/>
            <person name="Zhang R."/>
            <person name="Yun Q."/>
            <person name="Hollingsworth P."/>
            <person name="Dao Z."/>
            <person name="Luo G."/>
            <person name="Guo H."/>
            <person name="Ma Y."/>
            <person name="Sun W."/>
        </authorList>
    </citation>
    <scope>NUCLEOTIDE SEQUENCE [LARGE SCALE GENOMIC DNA]</scope>
    <source>
        <strain evidence="21">cv. Malutang</strain>
    </source>
</reference>
<gene>
    <name evidence="20" type="ORF">EZV62_020867</name>
</gene>
<comment type="similarity">
    <text evidence="4">Belongs to the Nth/MutY family.</text>
</comment>
<dbReference type="GO" id="GO:0051539">
    <property type="term" value="F:4 iron, 4 sulfur cluster binding"/>
    <property type="evidence" value="ECO:0007669"/>
    <property type="project" value="UniProtKB-KW"/>
</dbReference>
<feature type="region of interest" description="Disordered" evidence="18">
    <location>
        <begin position="44"/>
        <end position="69"/>
    </location>
</feature>
<dbReference type="FunFam" id="1.10.1670.10:FF:000002">
    <property type="entry name" value="Adenine DNA glycosylase"/>
    <property type="match status" value="1"/>
</dbReference>
<evidence type="ECO:0000256" key="18">
    <source>
        <dbReference type="SAM" id="MobiDB-lite"/>
    </source>
</evidence>
<dbReference type="InterPro" id="IPR003265">
    <property type="entry name" value="HhH-GPD_domain"/>
</dbReference>
<dbReference type="Gene3D" id="3.90.79.10">
    <property type="entry name" value="Nucleoside Triphosphate Pyrophosphohydrolase"/>
    <property type="match status" value="1"/>
</dbReference>
<evidence type="ECO:0000256" key="8">
    <source>
        <dbReference type="ARBA" id="ARBA00022723"/>
    </source>
</evidence>
<dbReference type="FunFam" id="1.10.340.30:FF:000011">
    <property type="entry name" value="Adenine DNA glycosylase"/>
    <property type="match status" value="1"/>
</dbReference>
<dbReference type="InterPro" id="IPR021374">
    <property type="entry name" value="DUF2996"/>
</dbReference>
<dbReference type="Pfam" id="PF14815">
    <property type="entry name" value="NUDIX_4"/>
    <property type="match status" value="1"/>
</dbReference>
<keyword evidence="14" id="KW-0539">Nucleus</keyword>
<dbReference type="InterPro" id="IPR011257">
    <property type="entry name" value="DNA_glycosylase"/>
</dbReference>
<keyword evidence="10" id="KW-0378">Hydrolase</keyword>
<dbReference type="Gene3D" id="1.10.340.30">
    <property type="entry name" value="Hypothetical protein, domain 2"/>
    <property type="match status" value="1"/>
</dbReference>
<comment type="caution">
    <text evidence="20">The sequence shown here is derived from an EMBL/GenBank/DDBJ whole genome shotgun (WGS) entry which is preliminary data.</text>
</comment>
<dbReference type="SUPFAM" id="SSF48150">
    <property type="entry name" value="DNA-glycosylase"/>
    <property type="match status" value="1"/>
</dbReference>
<evidence type="ECO:0000256" key="5">
    <source>
        <dbReference type="ARBA" id="ARBA00012045"/>
    </source>
</evidence>
<dbReference type="InterPro" id="IPR015797">
    <property type="entry name" value="NUDIX_hydrolase-like_dom_sf"/>
</dbReference>
<dbReference type="OrthoDB" id="10248838at2759"/>
<evidence type="ECO:0000259" key="19">
    <source>
        <dbReference type="SMART" id="SM00478"/>
    </source>
</evidence>
<evidence type="ECO:0000256" key="3">
    <source>
        <dbReference type="ARBA" id="ARBA00004123"/>
    </source>
</evidence>
<dbReference type="SMART" id="SM00478">
    <property type="entry name" value="ENDO3c"/>
    <property type="match status" value="1"/>
</dbReference>
<organism evidence="20 21">
    <name type="scientific">Acer yangbiense</name>
    <dbReference type="NCBI Taxonomy" id="1000413"/>
    <lineage>
        <taxon>Eukaryota</taxon>
        <taxon>Viridiplantae</taxon>
        <taxon>Streptophyta</taxon>
        <taxon>Embryophyta</taxon>
        <taxon>Tracheophyta</taxon>
        <taxon>Spermatophyta</taxon>
        <taxon>Magnoliopsida</taxon>
        <taxon>eudicotyledons</taxon>
        <taxon>Gunneridae</taxon>
        <taxon>Pentapetalae</taxon>
        <taxon>rosids</taxon>
        <taxon>malvids</taxon>
        <taxon>Sapindales</taxon>
        <taxon>Sapindaceae</taxon>
        <taxon>Hippocastanoideae</taxon>
        <taxon>Acereae</taxon>
        <taxon>Acer</taxon>
    </lineage>
</organism>
<dbReference type="InterPro" id="IPR029119">
    <property type="entry name" value="MutY_C"/>
</dbReference>
<comment type="subcellular location">
    <subcellularLocation>
        <location evidence="3">Nucleus</location>
    </subcellularLocation>
</comment>
<dbReference type="CDD" id="cd00056">
    <property type="entry name" value="ENDO3c"/>
    <property type="match status" value="1"/>
</dbReference>
<evidence type="ECO:0000256" key="7">
    <source>
        <dbReference type="ARBA" id="ARBA00022485"/>
    </source>
</evidence>
<evidence type="ECO:0000256" key="12">
    <source>
        <dbReference type="ARBA" id="ARBA00023014"/>
    </source>
</evidence>
<feature type="compositionally biased region" description="Basic residues" evidence="18">
    <location>
        <begin position="52"/>
        <end position="62"/>
    </location>
</feature>
<protein>
    <recommendedName>
        <fullName evidence="6">Adenine DNA glycosylase</fullName>
        <ecNumber evidence="5">3.2.2.31</ecNumber>
    </recommendedName>
    <alternativeName>
        <fullName evidence="17">MutY homolog</fullName>
    </alternativeName>
</protein>
<keyword evidence="7" id="KW-0004">4Fe-4S</keyword>
<dbReference type="GO" id="GO:0034039">
    <property type="term" value="F:8-oxo-7,8-dihydroguanine DNA N-glycosylase activity"/>
    <property type="evidence" value="ECO:0007669"/>
    <property type="project" value="TreeGrafter"/>
</dbReference>